<evidence type="ECO:0000313" key="3">
    <source>
        <dbReference type="Proteomes" id="UP000242877"/>
    </source>
</evidence>
<name>A0A168A784_9EURO</name>
<proteinExistence type="predicted"/>
<feature type="region of interest" description="Disordered" evidence="1">
    <location>
        <begin position="1"/>
        <end position="178"/>
    </location>
</feature>
<feature type="compositionally biased region" description="Low complexity" evidence="1">
    <location>
        <begin position="44"/>
        <end position="54"/>
    </location>
</feature>
<gene>
    <name evidence="2" type="ORF">AAP_02348</name>
</gene>
<dbReference type="EMBL" id="AZGZ01000008">
    <property type="protein sequence ID" value="KZZ93556.1"/>
    <property type="molecule type" value="Genomic_DNA"/>
</dbReference>
<dbReference type="VEuPathDB" id="FungiDB:AAP_02348"/>
<evidence type="ECO:0000256" key="1">
    <source>
        <dbReference type="SAM" id="MobiDB-lite"/>
    </source>
</evidence>
<feature type="compositionally biased region" description="Polar residues" evidence="1">
    <location>
        <begin position="148"/>
        <end position="178"/>
    </location>
</feature>
<protein>
    <submittedName>
        <fullName evidence="2">Uncharacterized protein</fullName>
    </submittedName>
</protein>
<feature type="compositionally biased region" description="Polar residues" evidence="1">
    <location>
        <begin position="124"/>
        <end position="141"/>
    </location>
</feature>
<dbReference type="AlphaFoldDB" id="A0A168A784"/>
<comment type="caution">
    <text evidence="2">The sequence shown here is derived from an EMBL/GenBank/DDBJ whole genome shotgun (WGS) entry which is preliminary data.</text>
</comment>
<evidence type="ECO:0000313" key="2">
    <source>
        <dbReference type="EMBL" id="KZZ93556.1"/>
    </source>
</evidence>
<keyword evidence="3" id="KW-1185">Reference proteome</keyword>
<accession>A0A168A784</accession>
<sequence length="178" mass="18956">MADETVVQRRSSAASTLPVHRRPSATTESNYLRPSISATKNNDDNVNSSNSSHNMPLLSSRGYSARRADDTNGPSGRSWPTAIGRINTGSETLAAKLPRSQTEFITSTSPTSATSQDRFKYPTRSHTTGHQNLARSPSNLHSAAGSLKPTTTSTPASFGATHSSHESISTIDPLSQVC</sequence>
<feature type="compositionally biased region" description="Polar residues" evidence="1">
    <location>
        <begin position="24"/>
        <end position="40"/>
    </location>
</feature>
<feature type="compositionally biased region" description="Polar residues" evidence="1">
    <location>
        <begin position="99"/>
        <end position="116"/>
    </location>
</feature>
<organism evidence="2 3">
    <name type="scientific">Ascosphaera apis ARSEF 7405</name>
    <dbReference type="NCBI Taxonomy" id="392613"/>
    <lineage>
        <taxon>Eukaryota</taxon>
        <taxon>Fungi</taxon>
        <taxon>Dikarya</taxon>
        <taxon>Ascomycota</taxon>
        <taxon>Pezizomycotina</taxon>
        <taxon>Eurotiomycetes</taxon>
        <taxon>Eurotiomycetidae</taxon>
        <taxon>Onygenales</taxon>
        <taxon>Ascosphaeraceae</taxon>
        <taxon>Ascosphaera</taxon>
    </lineage>
</organism>
<reference evidence="2 3" key="1">
    <citation type="journal article" date="2016" name="Genome Biol. Evol.">
        <title>Divergent and convergent evolution of fungal pathogenicity.</title>
        <authorList>
            <person name="Shang Y."/>
            <person name="Xiao G."/>
            <person name="Zheng P."/>
            <person name="Cen K."/>
            <person name="Zhan S."/>
            <person name="Wang C."/>
        </authorList>
    </citation>
    <scope>NUCLEOTIDE SEQUENCE [LARGE SCALE GENOMIC DNA]</scope>
    <source>
        <strain evidence="2 3">ARSEF 7405</strain>
    </source>
</reference>
<dbReference type="Proteomes" id="UP000242877">
    <property type="component" value="Unassembled WGS sequence"/>
</dbReference>